<organism evidence="2">
    <name type="scientific">Anopheles sinensis</name>
    <name type="common">Mosquito</name>
    <dbReference type="NCBI Taxonomy" id="74873"/>
    <lineage>
        <taxon>Eukaryota</taxon>
        <taxon>Metazoa</taxon>
        <taxon>Ecdysozoa</taxon>
        <taxon>Arthropoda</taxon>
        <taxon>Hexapoda</taxon>
        <taxon>Insecta</taxon>
        <taxon>Pterygota</taxon>
        <taxon>Neoptera</taxon>
        <taxon>Endopterygota</taxon>
        <taxon>Diptera</taxon>
        <taxon>Nematocera</taxon>
        <taxon>Culicoidea</taxon>
        <taxon>Culicidae</taxon>
        <taxon>Anophelinae</taxon>
        <taxon>Anopheles</taxon>
    </lineage>
</organism>
<evidence type="ECO:0000313" key="3">
    <source>
        <dbReference type="EnsemblMetazoa" id="ASIC015811-PA"/>
    </source>
</evidence>
<dbReference type="EMBL" id="KE525333">
    <property type="protein sequence ID" value="KFB47743.1"/>
    <property type="molecule type" value="Genomic_DNA"/>
</dbReference>
<sequence>MSVSGKEEAGRGLLCPRRWPLKVNQFVPRPVTARTATARRLGRAGNYALLLPFDRQRRPPSEARSNPGASGGKTASGEHAKSASKEERAPDG</sequence>
<dbReference type="VEuPathDB" id="VectorBase:ASIC015811"/>
<dbReference type="AlphaFoldDB" id="A0A084WBZ9"/>
<dbReference type="Proteomes" id="UP000030765">
    <property type="component" value="Unassembled WGS sequence"/>
</dbReference>
<evidence type="ECO:0000256" key="1">
    <source>
        <dbReference type="SAM" id="MobiDB-lite"/>
    </source>
</evidence>
<proteinExistence type="predicted"/>
<dbReference type="EMBL" id="ATLV01022530">
    <property type="status" value="NOT_ANNOTATED_CDS"/>
    <property type="molecule type" value="Genomic_DNA"/>
</dbReference>
<feature type="region of interest" description="Disordered" evidence="1">
    <location>
        <begin position="50"/>
        <end position="92"/>
    </location>
</feature>
<gene>
    <name evidence="2" type="ORF">ZHAS_00015811</name>
</gene>
<protein>
    <submittedName>
        <fullName evidence="2 3">Ubiquitin elongating factor core</fullName>
    </submittedName>
</protein>
<feature type="compositionally biased region" description="Basic and acidic residues" evidence="1">
    <location>
        <begin position="76"/>
        <end position="92"/>
    </location>
</feature>
<name>A0A084WBZ9_ANOSI</name>
<evidence type="ECO:0000313" key="2">
    <source>
        <dbReference type="EMBL" id="KFB47743.1"/>
    </source>
</evidence>
<evidence type="ECO:0000313" key="4">
    <source>
        <dbReference type="Proteomes" id="UP000030765"/>
    </source>
</evidence>
<keyword evidence="4" id="KW-1185">Reference proteome</keyword>
<dbReference type="EnsemblMetazoa" id="ASIC015811-RA">
    <property type="protein sequence ID" value="ASIC015811-PA"/>
    <property type="gene ID" value="ASIC015811"/>
</dbReference>
<reference evidence="2 4" key="1">
    <citation type="journal article" date="2014" name="BMC Genomics">
        <title>Genome sequence of Anopheles sinensis provides insight into genetics basis of mosquito competence for malaria parasites.</title>
        <authorList>
            <person name="Zhou D."/>
            <person name="Zhang D."/>
            <person name="Ding G."/>
            <person name="Shi L."/>
            <person name="Hou Q."/>
            <person name="Ye Y."/>
            <person name="Xu Y."/>
            <person name="Zhou H."/>
            <person name="Xiong C."/>
            <person name="Li S."/>
            <person name="Yu J."/>
            <person name="Hong S."/>
            <person name="Yu X."/>
            <person name="Zou P."/>
            <person name="Chen C."/>
            <person name="Chang X."/>
            <person name="Wang W."/>
            <person name="Lv Y."/>
            <person name="Sun Y."/>
            <person name="Ma L."/>
            <person name="Shen B."/>
            <person name="Zhu C."/>
        </authorList>
    </citation>
    <scope>NUCLEOTIDE SEQUENCE [LARGE SCALE GENOMIC DNA]</scope>
</reference>
<reference evidence="3" key="2">
    <citation type="submission" date="2020-05" db="UniProtKB">
        <authorList>
            <consortium name="EnsemblMetazoa"/>
        </authorList>
    </citation>
    <scope>IDENTIFICATION</scope>
</reference>
<accession>A0A084WBZ9</accession>